<dbReference type="Gramene" id="EME26982">
    <property type="protein sequence ID" value="EME26982"/>
    <property type="gene ID" value="Gasu_54330"/>
</dbReference>
<dbReference type="InterPro" id="IPR036388">
    <property type="entry name" value="WH-like_DNA-bd_sf"/>
</dbReference>
<dbReference type="SUPFAM" id="SSF88659">
    <property type="entry name" value="Sigma3 and sigma4 domains of RNA polymerase sigma factors"/>
    <property type="match status" value="2"/>
</dbReference>
<organism evidence="7 8">
    <name type="scientific">Galdieria sulphuraria</name>
    <name type="common">Red alga</name>
    <dbReference type="NCBI Taxonomy" id="130081"/>
    <lineage>
        <taxon>Eukaryota</taxon>
        <taxon>Rhodophyta</taxon>
        <taxon>Bangiophyceae</taxon>
        <taxon>Galdieriales</taxon>
        <taxon>Galdieriaceae</taxon>
        <taxon>Galdieria</taxon>
    </lineage>
</organism>
<dbReference type="InterPro" id="IPR014284">
    <property type="entry name" value="RNA_pol_sigma-70_dom"/>
</dbReference>
<keyword evidence="4" id="KW-0238">DNA-binding</keyword>
<dbReference type="GO" id="GO:0016987">
    <property type="term" value="F:sigma factor activity"/>
    <property type="evidence" value="ECO:0007669"/>
    <property type="project" value="UniProtKB-KW"/>
</dbReference>
<dbReference type="CDD" id="cd06171">
    <property type="entry name" value="Sigma70_r4"/>
    <property type="match status" value="1"/>
</dbReference>
<dbReference type="InterPro" id="IPR007627">
    <property type="entry name" value="RNA_pol_sigma70_r2"/>
</dbReference>
<dbReference type="eggNOG" id="ENOG502QVXR">
    <property type="taxonomic scope" value="Eukaryota"/>
</dbReference>
<dbReference type="PANTHER" id="PTHR30603">
    <property type="entry name" value="RNA POLYMERASE SIGMA FACTOR RPO"/>
    <property type="match status" value="1"/>
</dbReference>
<dbReference type="RefSeq" id="XP_005703502.1">
    <property type="nucleotide sequence ID" value="XM_005703445.1"/>
</dbReference>
<dbReference type="GO" id="GO:0006352">
    <property type="term" value="P:DNA-templated transcription initiation"/>
    <property type="evidence" value="ECO:0007669"/>
    <property type="project" value="InterPro"/>
</dbReference>
<evidence type="ECO:0000256" key="4">
    <source>
        <dbReference type="ARBA" id="ARBA00023125"/>
    </source>
</evidence>
<keyword evidence="5" id="KW-0804">Transcription</keyword>
<dbReference type="GO" id="GO:0003677">
    <property type="term" value="F:DNA binding"/>
    <property type="evidence" value="ECO:0007669"/>
    <property type="project" value="UniProtKB-KW"/>
</dbReference>
<evidence type="ECO:0000313" key="8">
    <source>
        <dbReference type="Proteomes" id="UP000030680"/>
    </source>
</evidence>
<dbReference type="InterPro" id="IPR013324">
    <property type="entry name" value="RNA_pol_sigma_r3/r4-like"/>
</dbReference>
<sequence length="544" mass="62502">MRLFQANGAQLKELTTHEIDCLSFDSKKSNEKVVQVSLNSGTVPSGDYARRGKRTVRKRNNVKKVERSGEKLPVDVVSNELSQSVANSTLVQERIAQVPDEDSVIEPGAEELKRIEREFCLEKMFTSKGRNTESLKHHGTVSGFQKSRENGVVDLKRVEQDRKEVKKRNNIDSFSQGSKDIVGSDKLNEAQSPWRGSKSFQKSVSPSSFISNCHVIPKLSFEEEVDICNQIQLLRTWERERDRVSELLGRNPTLAEWAEAVGFSDSVEFARKIKGLRESKDKIIHSNLRLVYYIARFYSKYGLSLQDLMQEGSIGLIKAAERFDSSKGFRFGSYAIWWIKYAMTRALTEQTRHWRIPAYFYEFMSTIRRTDSKLTAELGREPTQEEVFKESGLTIEQFQTANRCLLHSLSLDSPLSYEYGDKRTTLGDTVAGDVLHPEDELENNMLRRDLEKILEVTLTPRERDVIRMRFGLDDGACKTLDEISSIFCVTRERIRHLELSALRKLRHPYRCILLKDYVSVKNKGLADFFSRNISEEGLDNTEYS</sequence>
<dbReference type="AlphaFoldDB" id="M2XAR8"/>
<proteinExistence type="inferred from homology"/>
<dbReference type="PANTHER" id="PTHR30603:SF47">
    <property type="entry name" value="RNA POLYMERASE SIGMA FACTOR SIGD, CHLOROPLASTIC"/>
    <property type="match status" value="1"/>
</dbReference>
<gene>
    <name evidence="7" type="ORF">Gasu_54330</name>
</gene>
<protein>
    <submittedName>
        <fullName evidence="7">RNA polymerase primary sigma factor</fullName>
    </submittedName>
</protein>
<dbReference type="EMBL" id="KB454539">
    <property type="protein sequence ID" value="EME26982.1"/>
    <property type="molecule type" value="Genomic_DNA"/>
</dbReference>
<dbReference type="PROSITE" id="PS00715">
    <property type="entry name" value="SIGMA70_1"/>
    <property type="match status" value="1"/>
</dbReference>
<keyword evidence="3" id="KW-0731">Sigma factor</keyword>
<evidence type="ECO:0000313" key="7">
    <source>
        <dbReference type="EMBL" id="EME26982.1"/>
    </source>
</evidence>
<dbReference type="Pfam" id="PF04539">
    <property type="entry name" value="Sigma70_r3"/>
    <property type="match status" value="1"/>
</dbReference>
<dbReference type="Gene3D" id="1.20.120.1810">
    <property type="match status" value="1"/>
</dbReference>
<dbReference type="GeneID" id="17085923"/>
<keyword evidence="8" id="KW-1185">Reference proteome</keyword>
<keyword evidence="2" id="KW-0805">Transcription regulation</keyword>
<dbReference type="InterPro" id="IPR050239">
    <property type="entry name" value="Sigma-70_RNA_pol_init_factors"/>
</dbReference>
<dbReference type="OMA" id="EWLAFES"/>
<accession>M2XAR8</accession>
<dbReference type="SUPFAM" id="SSF88946">
    <property type="entry name" value="Sigma2 domain of RNA polymerase sigma factors"/>
    <property type="match status" value="1"/>
</dbReference>
<feature type="domain" description="RNA polymerase sigma-70" evidence="6">
    <location>
        <begin position="307"/>
        <end position="320"/>
    </location>
</feature>
<evidence type="ECO:0000256" key="3">
    <source>
        <dbReference type="ARBA" id="ARBA00023082"/>
    </source>
</evidence>
<dbReference type="InterPro" id="IPR007624">
    <property type="entry name" value="RNA_pol_sigma70_r3"/>
</dbReference>
<dbReference type="Pfam" id="PF04542">
    <property type="entry name" value="Sigma70_r2"/>
    <property type="match status" value="1"/>
</dbReference>
<dbReference type="Pfam" id="PF04545">
    <property type="entry name" value="Sigma70_r4"/>
    <property type="match status" value="1"/>
</dbReference>
<dbReference type="KEGG" id="gsl:Gasu_54330"/>
<comment type="similarity">
    <text evidence="1">Belongs to the sigma-70 factor family.</text>
</comment>
<dbReference type="Proteomes" id="UP000030680">
    <property type="component" value="Unassembled WGS sequence"/>
</dbReference>
<dbReference type="OrthoDB" id="206108at2759"/>
<dbReference type="InterPro" id="IPR013325">
    <property type="entry name" value="RNA_pol_sigma_r2"/>
</dbReference>
<evidence type="ECO:0000256" key="2">
    <source>
        <dbReference type="ARBA" id="ARBA00023015"/>
    </source>
</evidence>
<evidence type="ECO:0000256" key="1">
    <source>
        <dbReference type="ARBA" id="ARBA00007788"/>
    </source>
</evidence>
<dbReference type="PRINTS" id="PR00046">
    <property type="entry name" value="SIGMA70FCT"/>
</dbReference>
<dbReference type="STRING" id="130081.M2XAR8"/>
<dbReference type="InterPro" id="IPR007630">
    <property type="entry name" value="RNA_pol_sigma70_r4"/>
</dbReference>
<reference evidence="8" key="1">
    <citation type="journal article" date="2013" name="Science">
        <title>Gene transfer from bacteria and archaea facilitated evolution of an extremophilic eukaryote.</title>
        <authorList>
            <person name="Schonknecht G."/>
            <person name="Chen W.H."/>
            <person name="Ternes C.M."/>
            <person name="Barbier G.G."/>
            <person name="Shrestha R.P."/>
            <person name="Stanke M."/>
            <person name="Brautigam A."/>
            <person name="Baker B.J."/>
            <person name="Banfield J.F."/>
            <person name="Garavito R.M."/>
            <person name="Carr K."/>
            <person name="Wilkerson C."/>
            <person name="Rensing S.A."/>
            <person name="Gagneul D."/>
            <person name="Dickenson N.E."/>
            <person name="Oesterhelt C."/>
            <person name="Lercher M.J."/>
            <person name="Weber A.P."/>
        </authorList>
    </citation>
    <scope>NUCLEOTIDE SEQUENCE [LARGE SCALE GENOMIC DNA]</scope>
    <source>
        <strain evidence="8">074W</strain>
    </source>
</reference>
<evidence type="ECO:0000259" key="6">
    <source>
        <dbReference type="PROSITE" id="PS00715"/>
    </source>
</evidence>
<evidence type="ECO:0000256" key="5">
    <source>
        <dbReference type="ARBA" id="ARBA00023163"/>
    </source>
</evidence>
<dbReference type="Gene3D" id="1.10.10.10">
    <property type="entry name" value="Winged helix-like DNA-binding domain superfamily/Winged helix DNA-binding domain"/>
    <property type="match status" value="2"/>
</dbReference>
<dbReference type="InterPro" id="IPR000943">
    <property type="entry name" value="RNA_pol_sigma70"/>
</dbReference>
<dbReference type="NCBIfam" id="TIGR02937">
    <property type="entry name" value="sigma70-ECF"/>
    <property type="match status" value="1"/>
</dbReference>
<name>M2XAR8_GALSU</name>